<comment type="caution">
    <text evidence="6">The sequence shown here is derived from an EMBL/GenBank/DDBJ whole genome shotgun (WGS) entry which is preliminary data.</text>
</comment>
<accession>A0ABS1BRN1</accession>
<feature type="transmembrane region" description="Helical" evidence="5">
    <location>
        <begin position="237"/>
        <end position="261"/>
    </location>
</feature>
<dbReference type="Pfam" id="PF04610">
    <property type="entry name" value="TrbL"/>
    <property type="match status" value="1"/>
</dbReference>
<comment type="subcellular location">
    <subcellularLocation>
        <location evidence="1">Membrane</location>
        <topology evidence="1">Multi-pass membrane protein</topology>
    </subcellularLocation>
</comment>
<feature type="transmembrane region" description="Helical" evidence="5">
    <location>
        <begin position="63"/>
        <end position="80"/>
    </location>
</feature>
<evidence type="ECO:0000256" key="3">
    <source>
        <dbReference type="ARBA" id="ARBA00022989"/>
    </source>
</evidence>
<dbReference type="RefSeq" id="WP_200522067.1">
    <property type="nucleotide sequence ID" value="NZ_JAEHNZ010000002.1"/>
</dbReference>
<keyword evidence="7" id="KW-1185">Reference proteome</keyword>
<organism evidence="6 7">
    <name type="scientific">Kingella bonacorsii</name>
    <dbReference type="NCBI Taxonomy" id="2796361"/>
    <lineage>
        <taxon>Bacteria</taxon>
        <taxon>Pseudomonadati</taxon>
        <taxon>Pseudomonadota</taxon>
        <taxon>Betaproteobacteria</taxon>
        <taxon>Neisseriales</taxon>
        <taxon>Neisseriaceae</taxon>
        <taxon>Kingella</taxon>
    </lineage>
</organism>
<keyword evidence="3 5" id="KW-1133">Transmembrane helix</keyword>
<keyword evidence="2 5" id="KW-0812">Transmembrane</keyword>
<protein>
    <submittedName>
        <fullName evidence="6">Type IV secretion system protein</fullName>
    </submittedName>
</protein>
<reference evidence="6 7" key="1">
    <citation type="journal article" date="2021" name="Pathogens">
        <title>Isolation and Characterization of Kingella bonacorsii sp. nov., A Novel Kingella Species Detected in a Stable Periodontitis Subject.</title>
        <authorList>
            <person name="Antezack A."/>
            <person name="Boxberger M."/>
            <person name="Rolland C."/>
            <person name="Monnet-Corti V."/>
            <person name="La Scola B."/>
        </authorList>
    </citation>
    <scope>NUCLEOTIDE SEQUENCE [LARGE SCALE GENOMIC DNA]</scope>
    <source>
        <strain evidence="6 7">Marseille-Q4569</strain>
    </source>
</reference>
<evidence type="ECO:0000256" key="2">
    <source>
        <dbReference type="ARBA" id="ARBA00022692"/>
    </source>
</evidence>
<evidence type="ECO:0000313" key="6">
    <source>
        <dbReference type="EMBL" id="MBK0395936.1"/>
    </source>
</evidence>
<dbReference type="EMBL" id="JAEHNZ010000002">
    <property type="protein sequence ID" value="MBK0395936.1"/>
    <property type="molecule type" value="Genomic_DNA"/>
</dbReference>
<sequence length="330" mass="35600">MFENIFNTFLKGLGSDFFGKAANIITAVAPIFSALFGVYVVIVAWNGYNRGFDENIMDLFKRMAAWLIIISCAFNASQYVDFAQTLYTLPEFLSEAVNGQPYNGHVLDGEVDKLLDAVSQMSGSAMGATDMTDIGTKLMIGIMHLLLILFGYAFFGTIAAFYLVAKLSLAMVLIVGPIFIGSMLFPATRQWGMNWIGQILNYSITIMFYIILAAAQLEFYRNSMEGSVNALQIPSPFSVAVVIPLVGMYFFATIVFIVAALNVPSIASALTGGASISGFSTAARGTSSVINGIQRGASAANHGRLAARHARQRGVAWAASKIKPNRIKAT</sequence>
<keyword evidence="4 5" id="KW-0472">Membrane</keyword>
<proteinExistence type="predicted"/>
<feature type="transmembrane region" description="Helical" evidence="5">
    <location>
        <begin position="21"/>
        <end position="43"/>
    </location>
</feature>
<feature type="transmembrane region" description="Helical" evidence="5">
    <location>
        <begin position="138"/>
        <end position="163"/>
    </location>
</feature>
<dbReference type="InterPro" id="IPR007688">
    <property type="entry name" value="Conjugal_tfr_TrbL/VirB6"/>
</dbReference>
<feature type="transmembrane region" description="Helical" evidence="5">
    <location>
        <begin position="169"/>
        <end position="187"/>
    </location>
</feature>
<name>A0ABS1BRN1_9NEIS</name>
<feature type="transmembrane region" description="Helical" evidence="5">
    <location>
        <begin position="199"/>
        <end position="217"/>
    </location>
</feature>
<gene>
    <name evidence="6" type="ORF">JDW22_04895</name>
</gene>
<dbReference type="Proteomes" id="UP000614058">
    <property type="component" value="Unassembled WGS sequence"/>
</dbReference>
<evidence type="ECO:0000256" key="5">
    <source>
        <dbReference type="SAM" id="Phobius"/>
    </source>
</evidence>
<evidence type="ECO:0000313" key="7">
    <source>
        <dbReference type="Proteomes" id="UP000614058"/>
    </source>
</evidence>
<evidence type="ECO:0000256" key="1">
    <source>
        <dbReference type="ARBA" id="ARBA00004141"/>
    </source>
</evidence>
<evidence type="ECO:0000256" key="4">
    <source>
        <dbReference type="ARBA" id="ARBA00023136"/>
    </source>
</evidence>